<keyword evidence="1" id="KW-0808">Transferase</keyword>
<dbReference type="Gene3D" id="3.30.200.20">
    <property type="entry name" value="Phosphorylase Kinase, domain 1"/>
    <property type="match status" value="1"/>
</dbReference>
<dbReference type="OrthoDB" id="5291879at2"/>
<protein>
    <submittedName>
        <fullName evidence="3">Fructosamine-3-kinase</fullName>
    </submittedName>
</protein>
<dbReference type="AlphaFoldDB" id="A0A0D0SDA7"/>
<dbReference type="Proteomes" id="UP000321057">
    <property type="component" value="Unassembled WGS sequence"/>
</dbReference>
<keyword evidence="1 3" id="KW-0418">Kinase</keyword>
<dbReference type="PIRSF" id="PIRSF006221">
    <property type="entry name" value="Ketosamine-3-kinase"/>
    <property type="match status" value="1"/>
</dbReference>
<evidence type="ECO:0000256" key="1">
    <source>
        <dbReference type="PIRNR" id="PIRNR006221"/>
    </source>
</evidence>
<dbReference type="GeneID" id="93844129"/>
<dbReference type="STRING" id="1293.SH09_14970"/>
<dbReference type="InterPro" id="IPR011009">
    <property type="entry name" value="Kinase-like_dom_sf"/>
</dbReference>
<reference evidence="2 5" key="2">
    <citation type="submission" date="2019-07" db="EMBL/GenBank/DDBJ databases">
        <title>Whole genome shotgun sequence of Staphylococcus gallinarum NBRC 109767.</title>
        <authorList>
            <person name="Hosoyama A."/>
            <person name="Uohara A."/>
            <person name="Ohji S."/>
            <person name="Ichikawa N."/>
        </authorList>
    </citation>
    <scope>NUCLEOTIDE SEQUENCE [LARGE SCALE GENOMIC DNA]</scope>
    <source>
        <strain evidence="2 5">NBRC 109767</strain>
    </source>
</reference>
<keyword evidence="5" id="KW-1185">Reference proteome</keyword>
<evidence type="ECO:0000313" key="5">
    <source>
        <dbReference type="Proteomes" id="UP000321057"/>
    </source>
</evidence>
<dbReference type="Proteomes" id="UP000255277">
    <property type="component" value="Unassembled WGS sequence"/>
</dbReference>
<dbReference type="Pfam" id="PF03881">
    <property type="entry name" value="Fructosamin_kin"/>
    <property type="match status" value="1"/>
</dbReference>
<dbReference type="RefSeq" id="WP_042740389.1">
    <property type="nucleotide sequence ID" value="NZ_BKAX01000004.1"/>
</dbReference>
<dbReference type="PANTHER" id="PTHR12149:SF8">
    <property type="entry name" value="PROTEIN-RIBULOSAMINE 3-KINASE"/>
    <property type="match status" value="1"/>
</dbReference>
<dbReference type="GO" id="GO:0016301">
    <property type="term" value="F:kinase activity"/>
    <property type="evidence" value="ECO:0007669"/>
    <property type="project" value="UniProtKB-UniRule"/>
</dbReference>
<dbReference type="SUPFAM" id="SSF56112">
    <property type="entry name" value="Protein kinase-like (PK-like)"/>
    <property type="match status" value="1"/>
</dbReference>
<proteinExistence type="inferred from homology"/>
<accession>A0A0D0SDA7</accession>
<reference evidence="3 4" key="1">
    <citation type="submission" date="2018-06" db="EMBL/GenBank/DDBJ databases">
        <authorList>
            <consortium name="Pathogen Informatics"/>
            <person name="Doyle S."/>
        </authorList>
    </citation>
    <scope>NUCLEOTIDE SEQUENCE [LARGE SCALE GENOMIC DNA]</scope>
    <source>
        <strain evidence="3 4">NCTC12195</strain>
    </source>
</reference>
<evidence type="ECO:0000313" key="2">
    <source>
        <dbReference type="EMBL" id="GEQ06026.1"/>
    </source>
</evidence>
<name>A0A0D0SDA7_STAGA</name>
<dbReference type="EMBL" id="UHDK01000001">
    <property type="protein sequence ID" value="SUM35078.1"/>
    <property type="molecule type" value="Genomic_DNA"/>
</dbReference>
<evidence type="ECO:0000313" key="3">
    <source>
        <dbReference type="EMBL" id="SUM35078.1"/>
    </source>
</evidence>
<dbReference type="Gene3D" id="3.90.1200.10">
    <property type="match status" value="1"/>
</dbReference>
<comment type="similarity">
    <text evidence="1">Belongs to the fructosamine kinase family.</text>
</comment>
<dbReference type="PANTHER" id="PTHR12149">
    <property type="entry name" value="FRUCTOSAMINE 3 KINASE-RELATED PROTEIN"/>
    <property type="match status" value="1"/>
</dbReference>
<sequence>METKWKEQLPITGIKAITPVSGGDVNEAFRIESEDGVYFLLVQRNKSESFYAAEIEGLNLFEAANVTAPRVIDSGEIAGDAYLILSFLHEGTKGSQRQLGELVAKLHSQHEPEGRFGFDLPYQGGDISFDNNWSDNWTTIFVERRLDHLVETLLKNDQWTLDDKKRYEQVRKIIVDALSNHKSKPSLLHGDLWGGNYMFLEDGTPALFDPAPLYGDREFDLGITTVFGGFTQDFYDAYERHYPMAKGAEQRLEFYRLYLLMVHLVKFGGLYARSVDQSISKILADAK</sequence>
<gene>
    <name evidence="3" type="ORF">NCTC12195_04607</name>
    <name evidence="2" type="ORF">SGA02_18540</name>
</gene>
<dbReference type="EMBL" id="BKAX01000004">
    <property type="protein sequence ID" value="GEQ06026.1"/>
    <property type="molecule type" value="Genomic_DNA"/>
</dbReference>
<evidence type="ECO:0000313" key="4">
    <source>
        <dbReference type="Proteomes" id="UP000255277"/>
    </source>
</evidence>
<dbReference type="InterPro" id="IPR016477">
    <property type="entry name" value="Fructo-/Ketosamine-3-kinase"/>
</dbReference>
<organism evidence="3 4">
    <name type="scientific">Staphylococcus gallinarum</name>
    <dbReference type="NCBI Taxonomy" id="1293"/>
    <lineage>
        <taxon>Bacteria</taxon>
        <taxon>Bacillati</taxon>
        <taxon>Bacillota</taxon>
        <taxon>Bacilli</taxon>
        <taxon>Bacillales</taxon>
        <taxon>Staphylococcaceae</taxon>
        <taxon>Staphylococcus</taxon>
    </lineage>
</organism>